<feature type="transmembrane region" description="Helical" evidence="10">
    <location>
        <begin position="257"/>
        <end position="279"/>
    </location>
</feature>
<name>A0AA35T8E5_GEOBA</name>
<evidence type="ECO:0000256" key="9">
    <source>
        <dbReference type="SAM" id="MobiDB-lite"/>
    </source>
</evidence>
<evidence type="ECO:0000313" key="12">
    <source>
        <dbReference type="EMBL" id="CAI8043214.1"/>
    </source>
</evidence>
<keyword evidence="7 10" id="KW-0472">Membrane</keyword>
<dbReference type="Gene3D" id="3.30.1560.10">
    <property type="entry name" value="Mago nashi"/>
    <property type="match status" value="1"/>
</dbReference>
<dbReference type="PANTHER" id="PTHR12638:SF0">
    <property type="entry name" value="MAGO HOMOLOG, EXON JUNCTION COMPLEX SUBUNIT-RELATED"/>
    <property type="match status" value="1"/>
</dbReference>
<feature type="transmembrane region" description="Helical" evidence="10">
    <location>
        <begin position="136"/>
        <end position="156"/>
    </location>
</feature>
<feature type="transmembrane region" description="Helical" evidence="10">
    <location>
        <begin position="393"/>
        <end position="418"/>
    </location>
</feature>
<evidence type="ECO:0000256" key="5">
    <source>
        <dbReference type="ARBA" id="ARBA00022816"/>
    </source>
</evidence>
<evidence type="ECO:0000256" key="10">
    <source>
        <dbReference type="SAM" id="Phobius"/>
    </source>
</evidence>
<dbReference type="SUPFAM" id="SSF103473">
    <property type="entry name" value="MFS general substrate transporter"/>
    <property type="match status" value="1"/>
</dbReference>
<protein>
    <submittedName>
        <fullName evidence="12">Protein mago nashi homolog 2</fullName>
    </submittedName>
</protein>
<dbReference type="InterPro" id="IPR005829">
    <property type="entry name" value="Sugar_transporter_CS"/>
</dbReference>
<organism evidence="12 13">
    <name type="scientific">Geodia barretti</name>
    <name type="common">Barrett's horny sponge</name>
    <dbReference type="NCBI Taxonomy" id="519541"/>
    <lineage>
        <taxon>Eukaryota</taxon>
        <taxon>Metazoa</taxon>
        <taxon>Porifera</taxon>
        <taxon>Demospongiae</taxon>
        <taxon>Heteroscleromorpha</taxon>
        <taxon>Tetractinellida</taxon>
        <taxon>Astrophorina</taxon>
        <taxon>Geodiidae</taxon>
        <taxon>Geodia</taxon>
    </lineage>
</organism>
<dbReference type="EMBL" id="CASHTH010003311">
    <property type="protein sequence ID" value="CAI8043214.1"/>
    <property type="molecule type" value="Genomic_DNA"/>
</dbReference>
<proteinExistence type="inferred from homology"/>
<dbReference type="GO" id="GO:0035145">
    <property type="term" value="C:exon-exon junction complex"/>
    <property type="evidence" value="ECO:0007669"/>
    <property type="project" value="InterPro"/>
</dbReference>
<dbReference type="InterPro" id="IPR036259">
    <property type="entry name" value="MFS_trans_sf"/>
</dbReference>
<dbReference type="GO" id="GO:0008380">
    <property type="term" value="P:RNA splicing"/>
    <property type="evidence" value="ECO:0007669"/>
    <property type="project" value="InterPro"/>
</dbReference>
<comment type="subcellular location">
    <subcellularLocation>
        <location evidence="2">Membrane</location>
        <topology evidence="2">Multi-pass membrane protein</topology>
    </subcellularLocation>
    <subcellularLocation>
        <location evidence="1">Nucleus</location>
    </subcellularLocation>
</comment>
<reference evidence="12" key="1">
    <citation type="submission" date="2023-03" db="EMBL/GenBank/DDBJ databases">
        <authorList>
            <person name="Steffen K."/>
            <person name="Cardenas P."/>
        </authorList>
    </citation>
    <scope>NUCLEOTIDE SEQUENCE</scope>
</reference>
<feature type="region of interest" description="Disordered" evidence="9">
    <location>
        <begin position="64"/>
        <end position="93"/>
    </location>
</feature>
<dbReference type="PROSITE" id="PS50850">
    <property type="entry name" value="MFS"/>
    <property type="match status" value="1"/>
</dbReference>
<dbReference type="InterPro" id="IPR004023">
    <property type="entry name" value="Mago_nashi"/>
</dbReference>
<dbReference type="PROSITE" id="PS00216">
    <property type="entry name" value="SUGAR_TRANSPORT_1"/>
    <property type="match status" value="1"/>
</dbReference>
<dbReference type="Gene3D" id="1.20.1250.20">
    <property type="entry name" value="MFS general substrate transporter like domains"/>
    <property type="match status" value="1"/>
</dbReference>
<comment type="similarity">
    <text evidence="3">Belongs to the mago nashi family.</text>
</comment>
<accession>A0AA35T8E5</accession>
<dbReference type="InterPro" id="IPR011701">
    <property type="entry name" value="MFS"/>
</dbReference>
<feature type="domain" description="Major facilitator superfamily (MFS) profile" evidence="11">
    <location>
        <begin position="102"/>
        <end position="500"/>
    </location>
</feature>
<keyword evidence="5" id="KW-0509">mRNA transport</keyword>
<dbReference type="InterPro" id="IPR020846">
    <property type="entry name" value="MFS_dom"/>
</dbReference>
<evidence type="ECO:0000256" key="1">
    <source>
        <dbReference type="ARBA" id="ARBA00004123"/>
    </source>
</evidence>
<keyword evidence="6 10" id="KW-1133">Transmembrane helix</keyword>
<keyword evidence="13" id="KW-1185">Reference proteome</keyword>
<dbReference type="CDD" id="cd11295">
    <property type="entry name" value="Mago_nashi"/>
    <property type="match status" value="1"/>
</dbReference>
<dbReference type="GO" id="GO:0016020">
    <property type="term" value="C:membrane"/>
    <property type="evidence" value="ECO:0007669"/>
    <property type="project" value="UniProtKB-SubCell"/>
</dbReference>
<feature type="transmembrane region" description="Helical" evidence="10">
    <location>
        <begin position="361"/>
        <end position="381"/>
    </location>
</feature>
<dbReference type="Pfam" id="PF07690">
    <property type="entry name" value="MFS_1"/>
    <property type="match status" value="1"/>
</dbReference>
<evidence type="ECO:0000259" key="11">
    <source>
        <dbReference type="PROSITE" id="PS50850"/>
    </source>
</evidence>
<evidence type="ECO:0000256" key="6">
    <source>
        <dbReference type="ARBA" id="ARBA00022989"/>
    </source>
</evidence>
<feature type="transmembrane region" description="Helical" evidence="10">
    <location>
        <begin position="105"/>
        <end position="124"/>
    </location>
</feature>
<dbReference type="GO" id="GO:0051028">
    <property type="term" value="P:mRNA transport"/>
    <property type="evidence" value="ECO:0007669"/>
    <property type="project" value="UniProtKB-KW"/>
</dbReference>
<dbReference type="Pfam" id="PF02792">
    <property type="entry name" value="Mago_nashi"/>
    <property type="match status" value="1"/>
</dbReference>
<dbReference type="PRINTS" id="PR01035">
    <property type="entry name" value="TCRTETA"/>
</dbReference>
<sequence length="661" mass="73243">MNSSSFMHSPNELMCTHFCCWVLHFSLIILRKHRLLDCACGTHISAREGNVLCTLNMLPTRLRSRRPQRTSRDDAGPEAKGSTATEPSAGTLPLSPTERKWQIRIVYFIGFMDLFSISMMIPLYPRVARMLGASPSLAGLIGSLYGVIQVFSSPIAGKLSDVYGRKSLLCLAYVVPSLGYLILTLAISYRSLPLFLLSKIPTGILKHGLSLGKAYLTDITEASERQGVMGLFNACSSLGFIFGPLISGYLADLDESLQLAMLCGTLTFSLNIFFILLLVKPLPPSVLTKKSDADTNVLKEMLTLKHFLSSVNIFSGVHWWRMADLIVLRFVNTFSVIMFRSNLTIFLQESFAVDYKTLGKIMSFNGITGTVAAATCGYVSRLYRDPGKQTNHFLVLLALSLLGATCAPNLPFLVLMIVPLSFATANLRICSLNMFLSRVSEDEKGEVIGLGYSINSVSRMLSPSFVGVAQEWSPQLAGYFSSALACSAAVTMATCSLKSKSISSSNSPLCELNMSGGEDFYVRYYVGHKGKFGHEFLEFEFRPDGKLRYANNSNYKNDTMIRKEVTVNAVVMDELRRVIESSDIMNEDDKLWPVPDRIGRQELEIVIGDAHISFTTTKIGSLLDCKNSKDEEGLRVFYYLVQDLKCLVFSLIGLHFKIKPI</sequence>
<evidence type="ECO:0000256" key="8">
    <source>
        <dbReference type="ARBA" id="ARBA00023242"/>
    </source>
</evidence>
<dbReference type="AlphaFoldDB" id="A0AA35T8E5"/>
<keyword evidence="5" id="KW-0813">Transport</keyword>
<dbReference type="FunFam" id="3.30.1560.10:FF:000001">
    <property type="entry name" value="Protein mago nashi homolog"/>
    <property type="match status" value="1"/>
</dbReference>
<evidence type="ECO:0000313" key="13">
    <source>
        <dbReference type="Proteomes" id="UP001174909"/>
    </source>
</evidence>
<keyword evidence="8" id="KW-0539">Nucleus</keyword>
<evidence type="ECO:0000256" key="7">
    <source>
        <dbReference type="ARBA" id="ARBA00023136"/>
    </source>
</evidence>
<dbReference type="InterPro" id="IPR001958">
    <property type="entry name" value="Tet-R_TetA/multi-R_MdtG-like"/>
</dbReference>
<dbReference type="InterPro" id="IPR036605">
    <property type="entry name" value="Mago_nashi_sf"/>
</dbReference>
<evidence type="ECO:0000256" key="4">
    <source>
        <dbReference type="ARBA" id="ARBA00022692"/>
    </source>
</evidence>
<feature type="transmembrane region" description="Helical" evidence="10">
    <location>
        <begin position="168"/>
        <end position="189"/>
    </location>
</feature>
<keyword evidence="4 10" id="KW-0812">Transmembrane</keyword>
<gene>
    <name evidence="12" type="ORF">GBAR_LOCUS23970</name>
</gene>
<dbReference type="SUPFAM" id="SSF89817">
    <property type="entry name" value="Mago nashi protein"/>
    <property type="match status" value="1"/>
</dbReference>
<dbReference type="Proteomes" id="UP001174909">
    <property type="component" value="Unassembled WGS sequence"/>
</dbReference>
<dbReference type="PANTHER" id="PTHR12638">
    <property type="entry name" value="PROTEIN MAGO NASHI HOMOLOG"/>
    <property type="match status" value="1"/>
</dbReference>
<feature type="transmembrane region" description="Helical" evidence="10">
    <location>
        <begin position="228"/>
        <end position="251"/>
    </location>
</feature>
<evidence type="ECO:0000256" key="2">
    <source>
        <dbReference type="ARBA" id="ARBA00004141"/>
    </source>
</evidence>
<dbReference type="GO" id="GO:0022857">
    <property type="term" value="F:transmembrane transporter activity"/>
    <property type="evidence" value="ECO:0007669"/>
    <property type="project" value="InterPro"/>
</dbReference>
<comment type="caution">
    <text evidence="12">The sequence shown here is derived from an EMBL/GenBank/DDBJ whole genome shotgun (WGS) entry which is preliminary data.</text>
</comment>
<evidence type="ECO:0000256" key="3">
    <source>
        <dbReference type="ARBA" id="ARBA00009270"/>
    </source>
</evidence>